<name>A0A1A8VQY2_PLAOA</name>
<sequence>MNPVLEGFKIYKDKQSGCKVVNTELYCELINKVKILNKDNVVQLTCLSVMDDQAYSQKQREYLQKKLANLSKQEHSKLNAMNSSGPTGIHGSPNANSPSSMVTLGIILPLFRILLISFILCKFTPFSFLLYYRLIKNKVLRSNEDEREKVIDDMLDNTYEKYNINSPNSTHQMVITIYEIYNNKTKRKINYIYTLCKMLLKRGNIYRIFLTY</sequence>
<feature type="transmembrane region" description="Helical" evidence="1">
    <location>
        <begin position="106"/>
        <end position="132"/>
    </location>
</feature>
<evidence type="ECO:0000313" key="3">
    <source>
        <dbReference type="Proteomes" id="UP000078560"/>
    </source>
</evidence>
<dbReference type="Proteomes" id="UP000078560">
    <property type="component" value="Unassembled WGS sequence"/>
</dbReference>
<evidence type="ECO:0008006" key="4">
    <source>
        <dbReference type="Google" id="ProtNLM"/>
    </source>
</evidence>
<gene>
    <name evidence="2" type="ORF">POVCU2_0013800</name>
</gene>
<reference evidence="3" key="1">
    <citation type="submission" date="2016-05" db="EMBL/GenBank/DDBJ databases">
        <authorList>
            <person name="Naeem Raeece"/>
        </authorList>
    </citation>
    <scope>NUCLEOTIDE SEQUENCE [LARGE SCALE GENOMIC DNA]</scope>
</reference>
<keyword evidence="1" id="KW-1133">Transmembrane helix</keyword>
<proteinExistence type="predicted"/>
<protein>
    <recommendedName>
        <fullName evidence="4">PIR Superfamily Protein</fullName>
    </recommendedName>
</protein>
<keyword evidence="1" id="KW-0812">Transmembrane</keyword>
<dbReference type="EMBL" id="FLQU01000196">
    <property type="protein sequence ID" value="SBS82077.1"/>
    <property type="molecule type" value="Genomic_DNA"/>
</dbReference>
<keyword evidence="1" id="KW-0472">Membrane</keyword>
<accession>A0A1A8VQY2</accession>
<dbReference type="AlphaFoldDB" id="A0A1A8VQY2"/>
<organism evidence="2 3">
    <name type="scientific">Plasmodium ovale curtisi</name>
    <dbReference type="NCBI Taxonomy" id="864141"/>
    <lineage>
        <taxon>Eukaryota</taxon>
        <taxon>Sar</taxon>
        <taxon>Alveolata</taxon>
        <taxon>Apicomplexa</taxon>
        <taxon>Aconoidasida</taxon>
        <taxon>Haemosporida</taxon>
        <taxon>Plasmodiidae</taxon>
        <taxon>Plasmodium</taxon>
        <taxon>Plasmodium (Plasmodium)</taxon>
    </lineage>
</organism>
<evidence type="ECO:0000313" key="2">
    <source>
        <dbReference type="EMBL" id="SBS82077.1"/>
    </source>
</evidence>
<evidence type="ECO:0000256" key="1">
    <source>
        <dbReference type="SAM" id="Phobius"/>
    </source>
</evidence>